<feature type="domain" description="Amine oxidase" evidence="1">
    <location>
        <begin position="21"/>
        <end position="412"/>
    </location>
</feature>
<dbReference type="Gene3D" id="3.50.50.60">
    <property type="entry name" value="FAD/NAD(P)-binding domain"/>
    <property type="match status" value="1"/>
</dbReference>
<reference evidence="2 3" key="1">
    <citation type="journal article" date="2019" name="Int. J. Syst. Evol. Microbiol.">
        <title>The Global Catalogue of Microorganisms (GCM) 10K type strain sequencing project: providing services to taxonomists for standard genome sequencing and annotation.</title>
        <authorList>
            <consortium name="The Broad Institute Genomics Platform"/>
            <consortium name="The Broad Institute Genome Sequencing Center for Infectious Disease"/>
            <person name="Wu L."/>
            <person name="Ma J."/>
        </authorList>
    </citation>
    <scope>NUCLEOTIDE SEQUENCE [LARGE SCALE GENOMIC DNA]</scope>
    <source>
        <strain evidence="2 3">JCM 13581</strain>
    </source>
</reference>
<dbReference type="Proteomes" id="UP001501303">
    <property type="component" value="Unassembled WGS sequence"/>
</dbReference>
<dbReference type="PRINTS" id="PR00419">
    <property type="entry name" value="ADXRDTASE"/>
</dbReference>
<evidence type="ECO:0000259" key="1">
    <source>
        <dbReference type="Pfam" id="PF01593"/>
    </source>
</evidence>
<dbReference type="RefSeq" id="WP_344258323.1">
    <property type="nucleotide sequence ID" value="NZ_BAAAMJ010000004.1"/>
</dbReference>
<name>A0ABN2NVA2_9ACTN</name>
<dbReference type="SUPFAM" id="SSF51905">
    <property type="entry name" value="FAD/NAD(P)-binding domain"/>
    <property type="match status" value="1"/>
</dbReference>
<dbReference type="Pfam" id="PF01593">
    <property type="entry name" value="Amino_oxidase"/>
    <property type="match status" value="1"/>
</dbReference>
<dbReference type="InterPro" id="IPR036188">
    <property type="entry name" value="FAD/NAD-bd_sf"/>
</dbReference>
<organism evidence="2 3">
    <name type="scientific">Streptomyces sodiiphilus</name>
    <dbReference type="NCBI Taxonomy" id="226217"/>
    <lineage>
        <taxon>Bacteria</taxon>
        <taxon>Bacillati</taxon>
        <taxon>Actinomycetota</taxon>
        <taxon>Actinomycetes</taxon>
        <taxon>Kitasatosporales</taxon>
        <taxon>Streptomycetaceae</taxon>
        <taxon>Streptomyces</taxon>
    </lineage>
</organism>
<comment type="caution">
    <text evidence="2">The sequence shown here is derived from an EMBL/GenBank/DDBJ whole genome shotgun (WGS) entry which is preliminary data.</text>
</comment>
<dbReference type="InterPro" id="IPR002937">
    <property type="entry name" value="Amino_oxidase"/>
</dbReference>
<evidence type="ECO:0000313" key="2">
    <source>
        <dbReference type="EMBL" id="GAA1897285.1"/>
    </source>
</evidence>
<sequence>MPHSHTHSTETDVVIIGAGPAGLAAARHLTAAGLAVTVLEARDRIGGRLATDHRDGFRLDRTGRLTVPGARGSSPLPDGLPLRPLSGVLLHGPGHVHRLGARPGLSQPAVRARSLAAAFDQAWLRANLGRLGSLPEERLRARPELTAARALAVRGIPARIAGGSLRPLLAALLGDPELATSSRFSDLLLRSFARGGLALTAGGSDVLPGLLAEALPEGSVRTGVRAVSVTTTAVGTERHGTLGCRAVVLATGAGEAARLVPGLRVPAFHEATVLHHAAPGPLPAGAALVVDTARRGPVAHTLAASGVDPSRAPAGRTLVTSVVLGAAARLPVAALDRAVRAQLSLLHRAPARTWDLLAAHHDAEATPAFPPPCTTQRRVRLLGGLYVCGDHRETPGVLGELSSALRAATALLQDIGVRPSAAAGAARPAVPAIA</sequence>
<dbReference type="EMBL" id="BAAAMJ010000004">
    <property type="protein sequence ID" value="GAA1897285.1"/>
    <property type="molecule type" value="Genomic_DNA"/>
</dbReference>
<keyword evidence="3" id="KW-1185">Reference proteome</keyword>
<gene>
    <name evidence="2" type="ORF">GCM10009716_04150</name>
</gene>
<accession>A0ABN2NVA2</accession>
<protein>
    <submittedName>
        <fullName evidence="2">NAD(P)/FAD-dependent oxidoreductase</fullName>
    </submittedName>
</protein>
<proteinExistence type="predicted"/>
<evidence type="ECO:0000313" key="3">
    <source>
        <dbReference type="Proteomes" id="UP001501303"/>
    </source>
</evidence>
<dbReference type="PANTHER" id="PTHR42841">
    <property type="entry name" value="AMINE OXIDASE"/>
    <property type="match status" value="1"/>
</dbReference>